<organism evidence="1 2">
    <name type="scientific">Brachybacterium kimchii</name>
    <dbReference type="NCBI Taxonomy" id="2942909"/>
    <lineage>
        <taxon>Bacteria</taxon>
        <taxon>Bacillati</taxon>
        <taxon>Actinomycetota</taxon>
        <taxon>Actinomycetes</taxon>
        <taxon>Micrococcales</taxon>
        <taxon>Dermabacteraceae</taxon>
        <taxon>Brachybacterium</taxon>
    </lineage>
</organism>
<sequence length="92" mass="10371">MGFSYSKHHEEMKTKRAYRGLRLTVLIHEHADDSGRWVPPSKVFLRRALASDGESTCTPADVDTAIRQLRSQGVITPESDQREFILTGGEVE</sequence>
<dbReference type="Proteomes" id="UP001055868">
    <property type="component" value="Chromosome"/>
</dbReference>
<evidence type="ECO:0000313" key="2">
    <source>
        <dbReference type="Proteomes" id="UP001055868"/>
    </source>
</evidence>
<name>A0ABY4N4T6_9MICO</name>
<accession>A0ABY4N4T6</accession>
<reference evidence="1" key="1">
    <citation type="submission" date="2022-05" db="EMBL/GenBank/DDBJ databases">
        <title>Genomic analysis of Brachybacterium sp. CBA3104.</title>
        <authorList>
            <person name="Roh S.W."/>
            <person name="Kim Y.B."/>
            <person name="Kim Y."/>
        </authorList>
    </citation>
    <scope>NUCLEOTIDE SEQUENCE</scope>
    <source>
        <strain evidence="1">CBA3104</strain>
    </source>
</reference>
<proteinExistence type="predicted"/>
<protein>
    <submittedName>
        <fullName evidence="1">Uncharacterized protein</fullName>
    </submittedName>
</protein>
<evidence type="ECO:0000313" key="1">
    <source>
        <dbReference type="EMBL" id="UQN29583.1"/>
    </source>
</evidence>
<gene>
    <name evidence="1" type="ORF">M4486_18440</name>
</gene>
<dbReference type="RefSeq" id="WP_249478776.1">
    <property type="nucleotide sequence ID" value="NZ_CP097218.1"/>
</dbReference>
<keyword evidence="2" id="KW-1185">Reference proteome</keyword>
<dbReference type="EMBL" id="CP097218">
    <property type="protein sequence ID" value="UQN29583.1"/>
    <property type="molecule type" value="Genomic_DNA"/>
</dbReference>